<protein>
    <recommendedName>
        <fullName evidence="4">Bile acid:sodium symporter</fullName>
    </recommendedName>
</protein>
<dbReference type="Proteomes" id="UP001204142">
    <property type="component" value="Unassembled WGS sequence"/>
</dbReference>
<keyword evidence="1" id="KW-0472">Membrane</keyword>
<keyword evidence="3" id="KW-1185">Reference proteome</keyword>
<dbReference type="EMBL" id="JANIGO010000003">
    <property type="protein sequence ID" value="MCQ8896765.1"/>
    <property type="molecule type" value="Genomic_DNA"/>
</dbReference>
<feature type="transmembrane region" description="Helical" evidence="1">
    <location>
        <begin position="79"/>
        <end position="103"/>
    </location>
</feature>
<proteinExistence type="predicted"/>
<sequence>MSPLLLLMLLHTVGVLSQPALLGLSVCILAGTGTSSVPMALAVGANPMGVSSRLMVSAVVALLFIPFTTFWLMESPEALHQAALVLAVLLFAVGLPWVLGQWFARQNRPSAAWRARLDAAGNWSVLALIVLVAVRELPKLSQHWDLAAVSLLLVFVLCVGGIWAEGKKGLAITALIRNLTLSILVLNSLNTDSEAFTAMSVFGALMYLAAIPLNRWSRRKMQSVAEVIA</sequence>
<feature type="transmembrane region" description="Helical" evidence="1">
    <location>
        <begin position="146"/>
        <end position="163"/>
    </location>
</feature>
<dbReference type="Gene3D" id="1.20.1530.20">
    <property type="match status" value="1"/>
</dbReference>
<dbReference type="RefSeq" id="WP_256764559.1">
    <property type="nucleotide sequence ID" value="NZ_JANIGO010000003.1"/>
</dbReference>
<feature type="transmembrane region" description="Helical" evidence="1">
    <location>
        <begin position="54"/>
        <end position="73"/>
    </location>
</feature>
<keyword evidence="1" id="KW-0812">Transmembrane</keyword>
<evidence type="ECO:0000256" key="1">
    <source>
        <dbReference type="SAM" id="Phobius"/>
    </source>
</evidence>
<keyword evidence="1" id="KW-1133">Transmembrane helix</keyword>
<name>A0ABT1WH08_9BURK</name>
<gene>
    <name evidence="2" type="ORF">NQT62_10010</name>
</gene>
<feature type="transmembrane region" description="Helical" evidence="1">
    <location>
        <begin position="115"/>
        <end position="134"/>
    </location>
</feature>
<evidence type="ECO:0000313" key="2">
    <source>
        <dbReference type="EMBL" id="MCQ8896765.1"/>
    </source>
</evidence>
<evidence type="ECO:0008006" key="4">
    <source>
        <dbReference type="Google" id="ProtNLM"/>
    </source>
</evidence>
<feature type="transmembrane region" description="Helical" evidence="1">
    <location>
        <begin position="170"/>
        <end position="189"/>
    </location>
</feature>
<reference evidence="2 3" key="1">
    <citation type="submission" date="2022-07" db="EMBL/GenBank/DDBJ databases">
        <authorList>
            <person name="Xamxidin M."/>
            <person name="Wu M."/>
        </authorList>
    </citation>
    <scope>NUCLEOTIDE SEQUENCE [LARGE SCALE GENOMIC DNA]</scope>
    <source>
        <strain evidence="2 3">NBRC 111650</strain>
    </source>
</reference>
<evidence type="ECO:0000313" key="3">
    <source>
        <dbReference type="Proteomes" id="UP001204142"/>
    </source>
</evidence>
<feature type="transmembrane region" description="Helical" evidence="1">
    <location>
        <begin position="195"/>
        <end position="213"/>
    </location>
</feature>
<organism evidence="2 3">
    <name type="scientific">Limnobacter humi</name>
    <dbReference type="NCBI Taxonomy" id="1778671"/>
    <lineage>
        <taxon>Bacteria</taxon>
        <taxon>Pseudomonadati</taxon>
        <taxon>Pseudomonadota</taxon>
        <taxon>Betaproteobacteria</taxon>
        <taxon>Burkholderiales</taxon>
        <taxon>Burkholderiaceae</taxon>
        <taxon>Limnobacter</taxon>
    </lineage>
</organism>
<feature type="transmembrane region" description="Helical" evidence="1">
    <location>
        <begin position="20"/>
        <end position="42"/>
    </location>
</feature>
<dbReference type="InterPro" id="IPR038770">
    <property type="entry name" value="Na+/solute_symporter_sf"/>
</dbReference>
<comment type="caution">
    <text evidence="2">The sequence shown here is derived from an EMBL/GenBank/DDBJ whole genome shotgun (WGS) entry which is preliminary data.</text>
</comment>
<accession>A0ABT1WH08</accession>